<dbReference type="RefSeq" id="WP_066721691.1">
    <property type="nucleotide sequence ID" value="NZ_JBHSLU010000038.1"/>
</dbReference>
<feature type="transmembrane region" description="Helical" evidence="1">
    <location>
        <begin position="7"/>
        <end position="28"/>
    </location>
</feature>
<dbReference type="Pfam" id="PF11391">
    <property type="entry name" value="DUF2798"/>
    <property type="match status" value="1"/>
</dbReference>
<protein>
    <submittedName>
        <fullName evidence="2">DUF2798 domain-containing protein</fullName>
    </submittedName>
</protein>
<accession>A0ABW0P0T9</accession>
<keyword evidence="1" id="KW-0472">Membrane</keyword>
<name>A0ABW0P0T9_9HYPH</name>
<organism evidence="2 3">
    <name type="scientific">Bosea massiliensis</name>
    <dbReference type="NCBI Taxonomy" id="151419"/>
    <lineage>
        <taxon>Bacteria</taxon>
        <taxon>Pseudomonadati</taxon>
        <taxon>Pseudomonadota</taxon>
        <taxon>Alphaproteobacteria</taxon>
        <taxon>Hyphomicrobiales</taxon>
        <taxon>Boseaceae</taxon>
        <taxon>Bosea</taxon>
    </lineage>
</organism>
<reference evidence="3" key="1">
    <citation type="journal article" date="2019" name="Int. J. Syst. Evol. Microbiol.">
        <title>The Global Catalogue of Microorganisms (GCM) 10K type strain sequencing project: providing services to taxonomists for standard genome sequencing and annotation.</title>
        <authorList>
            <consortium name="The Broad Institute Genomics Platform"/>
            <consortium name="The Broad Institute Genome Sequencing Center for Infectious Disease"/>
            <person name="Wu L."/>
            <person name="Ma J."/>
        </authorList>
    </citation>
    <scope>NUCLEOTIDE SEQUENCE [LARGE SCALE GENOMIC DNA]</scope>
    <source>
        <strain evidence="3">CCUG 43117</strain>
    </source>
</reference>
<evidence type="ECO:0000256" key="1">
    <source>
        <dbReference type="SAM" id="Phobius"/>
    </source>
</evidence>
<gene>
    <name evidence="2" type="ORF">ACFPN9_13450</name>
</gene>
<keyword evidence="1" id="KW-0812">Transmembrane</keyword>
<comment type="caution">
    <text evidence="2">The sequence shown here is derived from an EMBL/GenBank/DDBJ whole genome shotgun (WGS) entry which is preliminary data.</text>
</comment>
<keyword evidence="1" id="KW-1133">Transmembrane helix</keyword>
<feature type="transmembrane region" description="Helical" evidence="1">
    <location>
        <begin position="40"/>
        <end position="62"/>
    </location>
</feature>
<dbReference type="EMBL" id="JBHSLU010000038">
    <property type="protein sequence ID" value="MFC5506264.1"/>
    <property type="molecule type" value="Genomic_DNA"/>
</dbReference>
<dbReference type="InterPro" id="IPR021529">
    <property type="entry name" value="DUF2798"/>
</dbReference>
<sequence length="75" mass="8111">MTGKARFIFPVLMAGIIAFLMTALVTWLNLGLPADFVRHWLAAFAVAWPCAAVTAFIAIPVARRATGLIIRVIGE</sequence>
<proteinExistence type="predicted"/>
<dbReference type="Proteomes" id="UP001596060">
    <property type="component" value="Unassembled WGS sequence"/>
</dbReference>
<evidence type="ECO:0000313" key="3">
    <source>
        <dbReference type="Proteomes" id="UP001596060"/>
    </source>
</evidence>
<evidence type="ECO:0000313" key="2">
    <source>
        <dbReference type="EMBL" id="MFC5506264.1"/>
    </source>
</evidence>
<keyword evidence="3" id="KW-1185">Reference proteome</keyword>